<dbReference type="PANTHER" id="PTHR23501:SF197">
    <property type="entry name" value="COMD"/>
    <property type="match status" value="1"/>
</dbReference>
<evidence type="ECO:0000256" key="9">
    <source>
        <dbReference type="SAM" id="Phobius"/>
    </source>
</evidence>
<evidence type="ECO:0000256" key="4">
    <source>
        <dbReference type="ARBA" id="ARBA00022475"/>
    </source>
</evidence>
<dbReference type="Gene3D" id="1.20.1720.10">
    <property type="entry name" value="Multidrug resistance protein D"/>
    <property type="match status" value="1"/>
</dbReference>
<feature type="transmembrane region" description="Helical" evidence="9">
    <location>
        <begin position="42"/>
        <end position="64"/>
    </location>
</feature>
<feature type="domain" description="Major facilitator superfamily (MFS) profile" evidence="10">
    <location>
        <begin position="41"/>
        <end position="524"/>
    </location>
</feature>
<organism evidence="11 12">
    <name type="scientific">Saccharomonospora piscinae</name>
    <dbReference type="NCBI Taxonomy" id="687388"/>
    <lineage>
        <taxon>Bacteria</taxon>
        <taxon>Bacillati</taxon>
        <taxon>Actinomycetota</taxon>
        <taxon>Actinomycetes</taxon>
        <taxon>Pseudonocardiales</taxon>
        <taxon>Pseudonocardiaceae</taxon>
        <taxon>Saccharomonospora</taxon>
    </lineage>
</organism>
<evidence type="ECO:0000256" key="1">
    <source>
        <dbReference type="ARBA" id="ARBA00004651"/>
    </source>
</evidence>
<dbReference type="PRINTS" id="PR01036">
    <property type="entry name" value="TCRTETB"/>
</dbReference>
<dbReference type="InterPro" id="IPR020846">
    <property type="entry name" value="MFS_dom"/>
</dbReference>
<feature type="compositionally biased region" description="Basic and acidic residues" evidence="8">
    <location>
        <begin position="11"/>
        <end position="20"/>
    </location>
</feature>
<feature type="transmembrane region" description="Helical" evidence="9">
    <location>
        <begin position="387"/>
        <end position="409"/>
    </location>
</feature>
<evidence type="ECO:0000313" key="11">
    <source>
        <dbReference type="EMBL" id="OQO95124.1"/>
    </source>
</evidence>
<feature type="transmembrane region" description="Helical" evidence="9">
    <location>
        <begin position="165"/>
        <end position="184"/>
    </location>
</feature>
<feature type="transmembrane region" description="Helical" evidence="9">
    <location>
        <begin position="421"/>
        <end position="447"/>
    </location>
</feature>
<sequence>MHATFLVSLGKESESARKEPTTSAPAAPTTESMPHRQILKAFTGLLSALLVAMLSSTIVSSALPTILADLDGTQGQYTWVITAMLLTSTATTPIWGKLSDLFSKKVLYQVAIVVFTVGCVLGGFAQSMPQLIAFRAVQGIGMGGLQALIQAVIAAMIAPRDRGRYAGYIGATFAVATVSGPLVGGLVVDSPLGWRWSFWVCVPIAVIAFVVLGRTLTLPVVKREVRIDWLGATLIVSGVALLLIWVTLAGTDFAWWSWETAALLTGSLASLGAAVAVESRVAEPVVPLTLFRNRTFTLAVVASVGVGTAMFGGAVFLVQYFQLARDFSPTAAGLLTLPMVLGMVGASTIVGRVVSRVGRTKPFLVAGSLVLLTGLCLLAGVDHDTNLWWMGVFLALMGIGVGSLMQNLVLAAQNTVGMADVGAATATVTFFRTLGGATGVSALGAVLGTRVSGLVSEALAARGLPAASGLGSGGGNLDVDALPGQVQDIVRAAYGDAMGTLFLITAGAAVVTVLAVAFLRETPLRDTLDLDEPAEVPGRRRPEPVAHGSAPRPARTPSRRHRRGGRGPAGLRHPAERTRLSAPGRARR</sequence>
<keyword evidence="12" id="KW-1185">Reference proteome</keyword>
<evidence type="ECO:0000256" key="2">
    <source>
        <dbReference type="ARBA" id="ARBA00007520"/>
    </source>
</evidence>
<dbReference type="InterPro" id="IPR036259">
    <property type="entry name" value="MFS_trans_sf"/>
</dbReference>
<feature type="compositionally biased region" description="Low complexity" evidence="8">
    <location>
        <begin position="21"/>
        <end position="32"/>
    </location>
</feature>
<evidence type="ECO:0000256" key="7">
    <source>
        <dbReference type="ARBA" id="ARBA00023136"/>
    </source>
</evidence>
<gene>
    <name evidence="11" type="ORF">B1813_01020</name>
</gene>
<reference evidence="11 12" key="1">
    <citation type="submission" date="2017-02" db="EMBL/GenBank/DDBJ databases">
        <title>Draft genome of Saccharomonospora sp. 154.</title>
        <authorList>
            <person name="Alonso-Carmona G.S."/>
            <person name="De La Haba R."/>
            <person name="Vera-Gargallo B."/>
            <person name="Sandoval-Trujillo A.H."/>
            <person name="Ramirez-Duran N."/>
            <person name="Ventosa A."/>
        </authorList>
    </citation>
    <scope>NUCLEOTIDE SEQUENCE [LARGE SCALE GENOMIC DNA]</scope>
    <source>
        <strain evidence="11 12">LRS4.154</strain>
    </source>
</reference>
<feature type="transmembrane region" description="Helical" evidence="9">
    <location>
        <begin position="76"/>
        <end position="95"/>
    </location>
</feature>
<feature type="transmembrane region" description="Helical" evidence="9">
    <location>
        <begin position="196"/>
        <end position="217"/>
    </location>
</feature>
<keyword evidence="4" id="KW-1003">Cell membrane</keyword>
<dbReference type="SUPFAM" id="SSF103473">
    <property type="entry name" value="MFS general substrate transporter"/>
    <property type="match status" value="1"/>
</dbReference>
<evidence type="ECO:0000256" key="6">
    <source>
        <dbReference type="ARBA" id="ARBA00022989"/>
    </source>
</evidence>
<keyword evidence="7 9" id="KW-0472">Membrane</keyword>
<feature type="transmembrane region" description="Helical" evidence="9">
    <location>
        <begin position="327"/>
        <end position="351"/>
    </location>
</feature>
<evidence type="ECO:0000259" key="10">
    <source>
        <dbReference type="PROSITE" id="PS50850"/>
    </source>
</evidence>
<dbReference type="GO" id="GO:0022857">
    <property type="term" value="F:transmembrane transporter activity"/>
    <property type="evidence" value="ECO:0007669"/>
    <property type="project" value="InterPro"/>
</dbReference>
<evidence type="ECO:0000256" key="5">
    <source>
        <dbReference type="ARBA" id="ARBA00022692"/>
    </source>
</evidence>
<comment type="similarity">
    <text evidence="2">Belongs to the major facilitator superfamily. TCR/Tet family.</text>
</comment>
<feature type="transmembrane region" description="Helical" evidence="9">
    <location>
        <begin position="497"/>
        <end position="519"/>
    </location>
</feature>
<dbReference type="CDD" id="cd17502">
    <property type="entry name" value="MFS_Azr1_MDR_like"/>
    <property type="match status" value="1"/>
</dbReference>
<dbReference type="RefSeq" id="WP_139794716.1">
    <property type="nucleotide sequence ID" value="NZ_MWIH01000002.1"/>
</dbReference>
<dbReference type="PANTHER" id="PTHR23501">
    <property type="entry name" value="MAJOR FACILITATOR SUPERFAMILY"/>
    <property type="match status" value="1"/>
</dbReference>
<evidence type="ECO:0000313" key="12">
    <source>
        <dbReference type="Proteomes" id="UP000192591"/>
    </source>
</evidence>
<feature type="transmembrane region" description="Helical" evidence="9">
    <location>
        <begin position="298"/>
        <end position="321"/>
    </location>
</feature>
<feature type="region of interest" description="Disordered" evidence="8">
    <location>
        <begin position="9"/>
        <end position="32"/>
    </location>
</feature>
<evidence type="ECO:0000256" key="8">
    <source>
        <dbReference type="SAM" id="MobiDB-lite"/>
    </source>
</evidence>
<dbReference type="Proteomes" id="UP000192591">
    <property type="component" value="Unassembled WGS sequence"/>
</dbReference>
<dbReference type="PROSITE" id="PS50850">
    <property type="entry name" value="MFS"/>
    <property type="match status" value="1"/>
</dbReference>
<feature type="transmembrane region" description="Helical" evidence="9">
    <location>
        <begin position="363"/>
        <end position="381"/>
    </location>
</feature>
<feature type="transmembrane region" description="Helical" evidence="9">
    <location>
        <begin position="132"/>
        <end position="158"/>
    </location>
</feature>
<dbReference type="GO" id="GO:0005886">
    <property type="term" value="C:plasma membrane"/>
    <property type="evidence" value="ECO:0007669"/>
    <property type="project" value="UniProtKB-SubCell"/>
</dbReference>
<dbReference type="InterPro" id="IPR011701">
    <property type="entry name" value="MFS"/>
</dbReference>
<name>A0A1V9ADY5_SACPI</name>
<feature type="transmembrane region" description="Helical" evidence="9">
    <location>
        <begin position="229"/>
        <end position="249"/>
    </location>
</feature>
<evidence type="ECO:0000256" key="3">
    <source>
        <dbReference type="ARBA" id="ARBA00022448"/>
    </source>
</evidence>
<dbReference type="Gene3D" id="1.20.1250.20">
    <property type="entry name" value="MFS general substrate transporter like domains"/>
    <property type="match status" value="1"/>
</dbReference>
<accession>A0A1V9ADY5</accession>
<dbReference type="EMBL" id="MWIH01000002">
    <property type="protein sequence ID" value="OQO95124.1"/>
    <property type="molecule type" value="Genomic_DNA"/>
</dbReference>
<dbReference type="STRING" id="1962155.B1813_01020"/>
<proteinExistence type="inferred from homology"/>
<dbReference type="FunFam" id="1.20.1720.10:FF:000004">
    <property type="entry name" value="EmrB/QacA family drug resistance transporter"/>
    <property type="match status" value="1"/>
</dbReference>
<feature type="region of interest" description="Disordered" evidence="8">
    <location>
        <begin position="529"/>
        <end position="588"/>
    </location>
</feature>
<dbReference type="Pfam" id="PF07690">
    <property type="entry name" value="MFS_1"/>
    <property type="match status" value="1"/>
</dbReference>
<keyword evidence="6 9" id="KW-1133">Transmembrane helix</keyword>
<feature type="transmembrane region" description="Helical" evidence="9">
    <location>
        <begin position="255"/>
        <end position="277"/>
    </location>
</feature>
<feature type="transmembrane region" description="Helical" evidence="9">
    <location>
        <begin position="107"/>
        <end position="126"/>
    </location>
</feature>
<keyword evidence="3" id="KW-0813">Transport</keyword>
<protein>
    <submittedName>
        <fullName evidence="11">EmrB/QacA family drug resistance transporter</fullName>
    </submittedName>
</protein>
<dbReference type="AlphaFoldDB" id="A0A1V9ADY5"/>
<comment type="subcellular location">
    <subcellularLocation>
        <location evidence="1">Cell membrane</location>
        <topology evidence="1">Multi-pass membrane protein</topology>
    </subcellularLocation>
</comment>
<comment type="caution">
    <text evidence="11">The sequence shown here is derived from an EMBL/GenBank/DDBJ whole genome shotgun (WGS) entry which is preliminary data.</text>
</comment>
<keyword evidence="5 9" id="KW-0812">Transmembrane</keyword>